<organism evidence="1 2">
    <name type="scientific">Pteropus alecto</name>
    <name type="common">Black flying fox</name>
    <dbReference type="NCBI Taxonomy" id="9402"/>
    <lineage>
        <taxon>Eukaryota</taxon>
        <taxon>Metazoa</taxon>
        <taxon>Chordata</taxon>
        <taxon>Craniata</taxon>
        <taxon>Vertebrata</taxon>
        <taxon>Euteleostomi</taxon>
        <taxon>Mammalia</taxon>
        <taxon>Eutheria</taxon>
        <taxon>Laurasiatheria</taxon>
        <taxon>Chiroptera</taxon>
        <taxon>Yinpterochiroptera</taxon>
        <taxon>Pteropodoidea</taxon>
        <taxon>Pteropodidae</taxon>
        <taxon>Pteropodinae</taxon>
        <taxon>Pteropus</taxon>
    </lineage>
</organism>
<dbReference type="SUPFAM" id="SSF48452">
    <property type="entry name" value="TPR-like"/>
    <property type="match status" value="1"/>
</dbReference>
<gene>
    <name evidence="1" type="ORF">PAL_GLEAN10000102</name>
</gene>
<keyword evidence="2" id="KW-1185">Reference proteome</keyword>
<dbReference type="EMBL" id="KB038184">
    <property type="protein sequence ID" value="ELK11357.1"/>
    <property type="molecule type" value="Genomic_DNA"/>
</dbReference>
<dbReference type="InParanoid" id="L5KJ52"/>
<dbReference type="Proteomes" id="UP000010552">
    <property type="component" value="Unassembled WGS sequence"/>
</dbReference>
<sequence>MKVENFEAAVHFYGKAIELNPANAVYFCNRYVPGPGPGPGRREMCALRDQYPRSHGCTWPAAARGQPELLETLR</sequence>
<dbReference type="Gene3D" id="1.25.40.10">
    <property type="entry name" value="Tetratricopeptide repeat domain"/>
    <property type="match status" value="1"/>
</dbReference>
<evidence type="ECO:0000313" key="2">
    <source>
        <dbReference type="Proteomes" id="UP000010552"/>
    </source>
</evidence>
<evidence type="ECO:0000313" key="1">
    <source>
        <dbReference type="EMBL" id="ELK11357.1"/>
    </source>
</evidence>
<dbReference type="STRING" id="9402.L5KJ52"/>
<protein>
    <submittedName>
        <fullName evidence="1">Small glutamine-rich tetratricopeptide repeat-containing protein alpha</fullName>
    </submittedName>
</protein>
<dbReference type="AlphaFoldDB" id="L5KJ52"/>
<proteinExistence type="predicted"/>
<name>L5KJ52_PTEAL</name>
<reference evidence="2" key="1">
    <citation type="journal article" date="2013" name="Science">
        <title>Comparative analysis of bat genomes provides insight into the evolution of flight and immunity.</title>
        <authorList>
            <person name="Zhang G."/>
            <person name="Cowled C."/>
            <person name="Shi Z."/>
            <person name="Huang Z."/>
            <person name="Bishop-Lilly K.A."/>
            <person name="Fang X."/>
            <person name="Wynne J.W."/>
            <person name="Xiong Z."/>
            <person name="Baker M.L."/>
            <person name="Zhao W."/>
            <person name="Tachedjian M."/>
            <person name="Zhu Y."/>
            <person name="Zhou P."/>
            <person name="Jiang X."/>
            <person name="Ng J."/>
            <person name="Yang L."/>
            <person name="Wu L."/>
            <person name="Xiao J."/>
            <person name="Feng Y."/>
            <person name="Chen Y."/>
            <person name="Sun X."/>
            <person name="Zhang Y."/>
            <person name="Marsh G.A."/>
            <person name="Crameri G."/>
            <person name="Broder C.C."/>
            <person name="Frey K.G."/>
            <person name="Wang L.F."/>
            <person name="Wang J."/>
        </authorList>
    </citation>
    <scope>NUCLEOTIDE SEQUENCE [LARGE SCALE GENOMIC DNA]</scope>
</reference>
<accession>L5KJ52</accession>
<dbReference type="InterPro" id="IPR011990">
    <property type="entry name" value="TPR-like_helical_dom_sf"/>
</dbReference>